<dbReference type="PANTHER" id="PTHR41814:SF1">
    <property type="entry name" value="CELLULASE"/>
    <property type="match status" value="1"/>
</dbReference>
<dbReference type="Proteomes" id="UP001565368">
    <property type="component" value="Unassembled WGS sequence"/>
</dbReference>
<gene>
    <name evidence="4" type="ORF">Q8F55_001786</name>
</gene>
<dbReference type="InterPro" id="IPR012341">
    <property type="entry name" value="6hp_glycosidase-like_sf"/>
</dbReference>
<comment type="caution">
    <text evidence="4">The sequence shown here is derived from an EMBL/GenBank/DDBJ whole genome shotgun (WGS) entry which is preliminary data.</text>
</comment>
<name>A0ABR3Q7Y3_9TREE</name>
<dbReference type="RefSeq" id="XP_069210787.1">
    <property type="nucleotide sequence ID" value="XM_069350401.1"/>
</dbReference>
<accession>A0ABR3Q7Y3</accession>
<protein>
    <recommendedName>
        <fullName evidence="6">Six-hairpin glycosidase</fullName>
    </recommendedName>
</protein>
<dbReference type="Pfam" id="PF07470">
    <property type="entry name" value="Glyco_hydro_88"/>
    <property type="match status" value="1"/>
</dbReference>
<evidence type="ECO:0000256" key="3">
    <source>
        <dbReference type="SAM" id="SignalP"/>
    </source>
</evidence>
<evidence type="ECO:0000313" key="4">
    <source>
        <dbReference type="EMBL" id="KAL1410843.1"/>
    </source>
</evidence>
<keyword evidence="5" id="KW-1185">Reference proteome</keyword>
<dbReference type="SUPFAM" id="SSF48208">
    <property type="entry name" value="Six-hairpin glycosidases"/>
    <property type="match status" value="1"/>
</dbReference>
<evidence type="ECO:0008006" key="6">
    <source>
        <dbReference type="Google" id="ProtNLM"/>
    </source>
</evidence>
<dbReference type="GeneID" id="95982829"/>
<evidence type="ECO:0000313" key="5">
    <source>
        <dbReference type="Proteomes" id="UP001565368"/>
    </source>
</evidence>
<dbReference type="EMBL" id="JBBXJM010000002">
    <property type="protein sequence ID" value="KAL1410843.1"/>
    <property type="molecule type" value="Genomic_DNA"/>
</dbReference>
<reference evidence="4 5" key="1">
    <citation type="submission" date="2023-08" db="EMBL/GenBank/DDBJ databases">
        <title>Annotated Genome Sequence of Vanrija albida AlHP1.</title>
        <authorList>
            <person name="Herzog R."/>
        </authorList>
    </citation>
    <scope>NUCLEOTIDE SEQUENCE [LARGE SCALE GENOMIC DNA]</scope>
    <source>
        <strain evidence="4 5">AlHP1</strain>
    </source>
</reference>
<evidence type="ECO:0000256" key="1">
    <source>
        <dbReference type="ARBA" id="ARBA00022801"/>
    </source>
</evidence>
<keyword evidence="1" id="KW-0378">Hydrolase</keyword>
<dbReference type="PANTHER" id="PTHR41814">
    <property type="entry name" value="EXPRESSED PROTEIN"/>
    <property type="match status" value="1"/>
</dbReference>
<proteinExistence type="predicted"/>
<feature type="region of interest" description="Disordered" evidence="2">
    <location>
        <begin position="107"/>
        <end position="151"/>
    </location>
</feature>
<evidence type="ECO:0000256" key="2">
    <source>
        <dbReference type="SAM" id="MobiDB-lite"/>
    </source>
</evidence>
<dbReference type="Gene3D" id="1.50.10.10">
    <property type="match status" value="1"/>
</dbReference>
<feature type="chain" id="PRO_5045201879" description="Six-hairpin glycosidase" evidence="3">
    <location>
        <begin position="20"/>
        <end position="483"/>
    </location>
</feature>
<dbReference type="InterPro" id="IPR008928">
    <property type="entry name" value="6-hairpin_glycosidase_sf"/>
</dbReference>
<keyword evidence="3" id="KW-0732">Signal</keyword>
<sequence length="483" mass="51708">MKSVAVVAALAAAPALVGATHLTDGCLDVVFGLMNKLSHYSWENGTRSQAILEYKYPSLSVFSPNTPPFPVGDTSNISDIVDIARWVLLQRPKPLTQAEEVAWLLNQTHGGVPPSPSPAAAAPEDQNNQRRRVKRQDEAPTSVASAQPSATAPVSVPFLNNTQLPLGSPLLPDGAAGDPASLGIAVMLANMSTNNAVVNNSAYGDAATSELDYQLYHVPRAPNGAISHRTNEVALWADNVYMVPPFLAYYGALYNNKTLLDAAYNQIATYRAVLRNESLNLWQHIALGKEAHDPGYWATGNAWAVAGMARVIATIQRSSFANEMKQEVSDLSVWAEEIFKASEALITPNGLVRNYINNASSFEDSTASALFAAAGLRFSTLKVTNAYVNFSLTLLSSVSHNVNSSGYVTKVTDPLKFTIEGSESPEAQSFVILAYAAYKDWDKMGKPGNTKNKNDPLTDAAGRVSVHVGGVLALAASMVWVLA</sequence>
<feature type="compositionally biased region" description="Polar residues" evidence="2">
    <location>
        <begin position="142"/>
        <end position="151"/>
    </location>
</feature>
<feature type="signal peptide" evidence="3">
    <location>
        <begin position="1"/>
        <end position="19"/>
    </location>
</feature>
<organism evidence="4 5">
    <name type="scientific">Vanrija albida</name>
    <dbReference type="NCBI Taxonomy" id="181172"/>
    <lineage>
        <taxon>Eukaryota</taxon>
        <taxon>Fungi</taxon>
        <taxon>Dikarya</taxon>
        <taxon>Basidiomycota</taxon>
        <taxon>Agaricomycotina</taxon>
        <taxon>Tremellomycetes</taxon>
        <taxon>Trichosporonales</taxon>
        <taxon>Trichosporonaceae</taxon>
        <taxon>Vanrija</taxon>
    </lineage>
</organism>
<dbReference type="InterPro" id="IPR010905">
    <property type="entry name" value="Glyco_hydro_88"/>
</dbReference>